<comment type="caution">
    <text evidence="3">The sequence shown here is derived from an EMBL/GenBank/DDBJ whole genome shotgun (WGS) entry which is preliminary data.</text>
</comment>
<dbReference type="Gene3D" id="1.20.58.60">
    <property type="match status" value="1"/>
</dbReference>
<reference evidence="3" key="1">
    <citation type="submission" date="2021-02" db="EMBL/GenBank/DDBJ databases">
        <authorList>
            <person name="Nowell W R."/>
        </authorList>
    </citation>
    <scope>NUCLEOTIDE SEQUENCE</scope>
</reference>
<evidence type="ECO:0008006" key="5">
    <source>
        <dbReference type="Google" id="ProtNLM"/>
    </source>
</evidence>
<accession>A0A813N4U9</accession>
<dbReference type="OrthoDB" id="10041151at2759"/>
<feature type="transmembrane region" description="Helical" evidence="2">
    <location>
        <begin position="1305"/>
        <end position="1326"/>
    </location>
</feature>
<sequence>MDDKNSYMYPVLLSKSNKSTKDKENNRRQEFWNGTLVDDYNYLMSEELICRCKGSLNEPFTSLNDLSVHHVSYNEFEKQYGELSHWCEKIYETITKVSTNALTRYLRQRYYEELYDQGIMRLRMFGQYADKLNERFPDLKSNIHDKIIRINQQWNLLESCFIDYLDENFDRIIQDLHNELILFEEWLSKTEEQLWTFESNRYDDISLEDFQFKLHQHTTLHDEIKSRNSRVSSIIEICERLKNDYEQQAEQVPFDIASDLENRWHQTWLNSVEIQCKLEERLKIFQTKNTTSLVSIDEDEETEQEEEDIIPFNSSEYEKIPLTPLNSSTDSLNFSKYNRKRPRSPLIEKQINNYQSKPFYMKRKMATSKRRMSLNILPINSSSTFYYSLTNINDIDNQKITKKQKKPSSKLDIGYESEDENNHLDKNFQSIYHIRKSHSDYLIGQIIPNKNFFLSLTHSLPLFEHNHRLPTWWRHSITSAYDTCSNPDIDFSIEETKKQQTKPSLLMYSKKYTKFKRMKLSSQQQQTLSSINSHIKQKKFLFNPTSNSYDASAEYTDPEQSENDVDILSSDFNSTSPVHHYQNSESQFYNRYTTTTTGYSSDIELETTTTPSETEDQQIQYYDKNGEVLQMKNDTLTLPSAVTSDGFDSLHTIINEKFESSEPCWDGYQNPLFYRFNSQDMDSIETTLKWEDQFLEMDQPKNSSSDDEIHLNENFKYILRNNGGSSSSLTGGVTSSFIGNQQVLDSDSDLDDFNYVLNETERQLYKARQSLDKKKRQQPFALNDRNLRKYDEVLRTCETNIQCLQQILKNLHRSKNSRLNSTKAIEQLQTYLSDWHDMRQQVNDDRIRARQLLYISQEIIKLKIRLDEELSHIDSIYNRQHPWLDENSLIELMRRINYELESEEDSRQKLAPYRTDILLAEEHLNEYRMSHLDGPSSSNIDEHLHNCRLTLEQLTNKMDTYQTQLRTLLRIVDSMLPIETQIEQKLTACEYNNNYQIELQNIQKLIDKYEEIINDINYSKISTNNLSLKLKTHCEYKLDLYKKMLNEFHRKTQSKHVSFDGSINLNNNNSSTSQFYTNDINQNIRRKKSQRTETYTITSNDINQSYLHDNTSTKQSSTSSYISDDCKVLYIETVIEVAKPVFYERTNDTSTTTTTNRDYHYNKQIPQTINNIQQSSNIRKQIHESSDDDNDDDDDVVVELNKPVNLIKTKIQQQVDSGIEYDHISLPPSTSSSTIFNQQIIDNNKKNLLLPSIKTNSNVNDSTFIQRYNKIKTINKDNNYNNDNKNNKNKLNTLKNSYCNRLKQIWLRSLLLGLFLLFILFLIYFYRLDTCSRSTIIRTVSQKIISVEHQGLPTI</sequence>
<keyword evidence="1" id="KW-0175">Coiled coil</keyword>
<evidence type="ECO:0000313" key="3">
    <source>
        <dbReference type="EMBL" id="CAF0732534.1"/>
    </source>
</evidence>
<evidence type="ECO:0000256" key="2">
    <source>
        <dbReference type="SAM" id="Phobius"/>
    </source>
</evidence>
<dbReference type="SUPFAM" id="SSF46966">
    <property type="entry name" value="Spectrin repeat"/>
    <property type="match status" value="1"/>
</dbReference>
<keyword evidence="2" id="KW-0472">Membrane</keyword>
<protein>
    <recommendedName>
        <fullName evidence="5">KASH domain-containing protein</fullName>
    </recommendedName>
</protein>
<name>A0A813N4U9_9BILA</name>
<keyword evidence="2" id="KW-0812">Transmembrane</keyword>
<evidence type="ECO:0000256" key="1">
    <source>
        <dbReference type="SAM" id="Coils"/>
    </source>
</evidence>
<dbReference type="Proteomes" id="UP000663882">
    <property type="component" value="Unassembled WGS sequence"/>
</dbReference>
<feature type="coiled-coil region" evidence="1">
    <location>
        <begin position="944"/>
        <end position="1012"/>
    </location>
</feature>
<proteinExistence type="predicted"/>
<dbReference type="EMBL" id="CAJNOO010000003">
    <property type="protein sequence ID" value="CAF0732534.1"/>
    <property type="molecule type" value="Genomic_DNA"/>
</dbReference>
<evidence type="ECO:0000313" key="4">
    <source>
        <dbReference type="Proteomes" id="UP000663882"/>
    </source>
</evidence>
<keyword evidence="2" id="KW-1133">Transmembrane helix</keyword>
<gene>
    <name evidence="3" type="ORF">RFH988_LOCUS204</name>
</gene>
<organism evidence="3 4">
    <name type="scientific">Rotaria sordida</name>
    <dbReference type="NCBI Taxonomy" id="392033"/>
    <lineage>
        <taxon>Eukaryota</taxon>
        <taxon>Metazoa</taxon>
        <taxon>Spiralia</taxon>
        <taxon>Gnathifera</taxon>
        <taxon>Rotifera</taxon>
        <taxon>Eurotatoria</taxon>
        <taxon>Bdelloidea</taxon>
        <taxon>Philodinida</taxon>
        <taxon>Philodinidae</taxon>
        <taxon>Rotaria</taxon>
    </lineage>
</organism>